<gene>
    <name evidence="1" type="ORF">AQPE_1454</name>
</gene>
<dbReference type="SUPFAM" id="SSF51556">
    <property type="entry name" value="Metallo-dependent hydrolases"/>
    <property type="match status" value="1"/>
</dbReference>
<dbReference type="InterPro" id="IPR032466">
    <property type="entry name" value="Metal_Hydrolase"/>
</dbReference>
<organism evidence="1 2">
    <name type="scientific">Aquipluma nitroreducens</name>
    <dbReference type="NCBI Taxonomy" id="2010828"/>
    <lineage>
        <taxon>Bacteria</taxon>
        <taxon>Pseudomonadati</taxon>
        <taxon>Bacteroidota</taxon>
        <taxon>Bacteroidia</taxon>
        <taxon>Marinilabiliales</taxon>
        <taxon>Prolixibacteraceae</taxon>
        <taxon>Aquipluma</taxon>
    </lineage>
</organism>
<evidence type="ECO:0000313" key="2">
    <source>
        <dbReference type="Proteomes" id="UP001193389"/>
    </source>
</evidence>
<evidence type="ECO:0008006" key="3">
    <source>
        <dbReference type="Google" id="ProtNLM"/>
    </source>
</evidence>
<dbReference type="GO" id="GO:0070573">
    <property type="term" value="F:metallodipeptidase activity"/>
    <property type="evidence" value="ECO:0007669"/>
    <property type="project" value="InterPro"/>
</dbReference>
<keyword evidence="2" id="KW-1185">Reference proteome</keyword>
<name>A0A5K7S742_9BACT</name>
<dbReference type="AlphaFoldDB" id="A0A5K7S742"/>
<dbReference type="Proteomes" id="UP001193389">
    <property type="component" value="Chromosome"/>
</dbReference>
<proteinExistence type="predicted"/>
<sequence>MKYFADIHCHPTLKPYGHSFPKKENSKNLKSKSSVWYYDPPNLFEKMIDLLGGIVKYRQSNFSAMGYGNAGIVFASLYPMERSFFDNKLGTGEFNDLLLNFVTSVGRERIDFVQSVTDYFPDLENEYAFLKQMSGKQVSLADRASYHYSLARNSSDVASILDSDATEDRKSNSIAVILTIEGAHSFGTGIHPKQNPANRNYVLGNVEKVKNWEHRPIFITLAHHFFNELCGHAESLTGIVKSAVDQSYMMNTGFTPLGLEVVDKMLDNSENKRILIDIKHMSRTSRLEYFNLLDTKYAGQDIPVVVSHGAVIGNDQDKHLFMNADINLYDDEIVRVAQTNGLFGLQLDERRIAAHGDFELKKTHGIERRKVLFHSSFLVWRQIQHIAELLDSQGLFAWGIQTIGSDYDGMIDPINGFWTAENLPTLEDYLLMQAHTYMKTNSGKLGNSFNRIDPEEIVNRVMGDNAFNFVMKYY</sequence>
<dbReference type="RefSeq" id="WP_318350316.1">
    <property type="nucleotide sequence ID" value="NZ_AP018694.1"/>
</dbReference>
<reference evidence="1" key="1">
    <citation type="journal article" date="2020" name="Int. J. Syst. Evol. Microbiol.">
        <title>Aquipluma nitroreducens gen. nov. sp. nov., a novel facultatively anaerobic bacterium isolated from a freshwater lake.</title>
        <authorList>
            <person name="Watanabe M."/>
            <person name="Kojima H."/>
            <person name="Fukui M."/>
        </authorList>
    </citation>
    <scope>NUCLEOTIDE SEQUENCE</scope>
    <source>
        <strain evidence="1">MeG22</strain>
    </source>
</reference>
<accession>A0A5K7S742</accession>
<dbReference type="GO" id="GO:0006508">
    <property type="term" value="P:proteolysis"/>
    <property type="evidence" value="ECO:0007669"/>
    <property type="project" value="InterPro"/>
</dbReference>
<evidence type="ECO:0000313" key="1">
    <source>
        <dbReference type="EMBL" id="BBE17305.1"/>
    </source>
</evidence>
<dbReference type="EMBL" id="AP018694">
    <property type="protein sequence ID" value="BBE17305.1"/>
    <property type="molecule type" value="Genomic_DNA"/>
</dbReference>
<dbReference type="Gene3D" id="3.20.20.140">
    <property type="entry name" value="Metal-dependent hydrolases"/>
    <property type="match status" value="1"/>
</dbReference>
<protein>
    <recommendedName>
        <fullName evidence="3">Microsomal dipeptidase</fullName>
    </recommendedName>
</protein>
<dbReference type="InterPro" id="IPR008257">
    <property type="entry name" value="Pept_M19"/>
</dbReference>
<dbReference type="KEGG" id="anf:AQPE_1454"/>
<dbReference type="Pfam" id="PF01244">
    <property type="entry name" value="Peptidase_M19"/>
    <property type="match status" value="1"/>
</dbReference>